<dbReference type="AlphaFoldDB" id="A0A9P5TH32"/>
<name>A0A9P5TH32_GYMJU</name>
<evidence type="ECO:0000313" key="2">
    <source>
        <dbReference type="Proteomes" id="UP000724874"/>
    </source>
</evidence>
<evidence type="ECO:0000313" key="1">
    <source>
        <dbReference type="EMBL" id="KAF8875414.1"/>
    </source>
</evidence>
<proteinExistence type="predicted"/>
<comment type="caution">
    <text evidence="1">The sequence shown here is derived from an EMBL/GenBank/DDBJ whole genome shotgun (WGS) entry which is preliminary data.</text>
</comment>
<keyword evidence="2" id="KW-1185">Reference proteome</keyword>
<dbReference type="EMBL" id="JADNYJ010000197">
    <property type="protein sequence ID" value="KAF8875414.1"/>
    <property type="molecule type" value="Genomic_DNA"/>
</dbReference>
<protein>
    <submittedName>
        <fullName evidence="1">Uncharacterized protein</fullName>
    </submittedName>
</protein>
<reference evidence="1" key="1">
    <citation type="submission" date="2020-11" db="EMBL/GenBank/DDBJ databases">
        <authorList>
            <consortium name="DOE Joint Genome Institute"/>
            <person name="Ahrendt S."/>
            <person name="Riley R."/>
            <person name="Andreopoulos W."/>
            <person name="LaButti K."/>
            <person name="Pangilinan J."/>
            <person name="Ruiz-duenas F.J."/>
            <person name="Barrasa J.M."/>
            <person name="Sanchez-Garcia M."/>
            <person name="Camarero S."/>
            <person name="Miyauchi S."/>
            <person name="Serrano A."/>
            <person name="Linde D."/>
            <person name="Babiker R."/>
            <person name="Drula E."/>
            <person name="Ayuso-Fernandez I."/>
            <person name="Pacheco R."/>
            <person name="Padilla G."/>
            <person name="Ferreira P."/>
            <person name="Barriuso J."/>
            <person name="Kellner H."/>
            <person name="Castanera R."/>
            <person name="Alfaro M."/>
            <person name="Ramirez L."/>
            <person name="Pisabarro A.G."/>
            <person name="Kuo A."/>
            <person name="Tritt A."/>
            <person name="Lipzen A."/>
            <person name="He G."/>
            <person name="Yan M."/>
            <person name="Ng V."/>
            <person name="Cullen D."/>
            <person name="Martin F."/>
            <person name="Rosso M.-N."/>
            <person name="Henrissat B."/>
            <person name="Hibbett D."/>
            <person name="Martinez A.T."/>
            <person name="Grigoriev I.V."/>
        </authorList>
    </citation>
    <scope>NUCLEOTIDE SEQUENCE</scope>
    <source>
        <strain evidence="1">AH 44721</strain>
    </source>
</reference>
<sequence>MPFRHTAMTRRQIRTEGLDQVCPTSDWVLVGSMLHDLQYRTLHLKSLLCDRSK</sequence>
<dbReference type="Proteomes" id="UP000724874">
    <property type="component" value="Unassembled WGS sequence"/>
</dbReference>
<gene>
    <name evidence="1" type="ORF">CPB84DRAFT_1796525</name>
</gene>
<accession>A0A9P5TH32</accession>
<organism evidence="1 2">
    <name type="scientific">Gymnopilus junonius</name>
    <name type="common">Spectacular rustgill mushroom</name>
    <name type="synonym">Gymnopilus spectabilis subsp. junonius</name>
    <dbReference type="NCBI Taxonomy" id="109634"/>
    <lineage>
        <taxon>Eukaryota</taxon>
        <taxon>Fungi</taxon>
        <taxon>Dikarya</taxon>
        <taxon>Basidiomycota</taxon>
        <taxon>Agaricomycotina</taxon>
        <taxon>Agaricomycetes</taxon>
        <taxon>Agaricomycetidae</taxon>
        <taxon>Agaricales</taxon>
        <taxon>Agaricineae</taxon>
        <taxon>Hymenogastraceae</taxon>
        <taxon>Gymnopilus</taxon>
    </lineage>
</organism>